<dbReference type="AlphaFoldDB" id="A0A7W7VZW9"/>
<feature type="signal peptide" evidence="3">
    <location>
        <begin position="1"/>
        <end position="22"/>
    </location>
</feature>
<keyword evidence="6" id="KW-1185">Reference proteome</keyword>
<keyword evidence="2" id="KW-1015">Disulfide bond</keyword>
<organism evidence="5 6">
    <name type="scientific">Lipingzhangella halophila</name>
    <dbReference type="NCBI Taxonomy" id="1783352"/>
    <lineage>
        <taxon>Bacteria</taxon>
        <taxon>Bacillati</taxon>
        <taxon>Actinomycetota</taxon>
        <taxon>Actinomycetes</taxon>
        <taxon>Streptosporangiales</taxon>
        <taxon>Nocardiopsidaceae</taxon>
        <taxon>Lipingzhangella</taxon>
    </lineage>
</organism>
<evidence type="ECO:0000313" key="6">
    <source>
        <dbReference type="Proteomes" id="UP000523007"/>
    </source>
</evidence>
<dbReference type="InterPro" id="IPR036514">
    <property type="entry name" value="SGNH_hydro_sf"/>
</dbReference>
<comment type="caution">
    <text evidence="5">The sequence shown here is derived from an EMBL/GenBank/DDBJ whole genome shotgun (WGS) entry which is preliminary data.</text>
</comment>
<dbReference type="SUPFAM" id="SSF52266">
    <property type="entry name" value="SGNH hydrolase"/>
    <property type="match status" value="1"/>
</dbReference>
<dbReference type="InterPro" id="IPR013830">
    <property type="entry name" value="SGNH_hydro"/>
</dbReference>
<proteinExistence type="predicted"/>
<reference evidence="5 6" key="1">
    <citation type="submission" date="2020-08" db="EMBL/GenBank/DDBJ databases">
        <title>Sequencing the genomes of 1000 actinobacteria strains.</title>
        <authorList>
            <person name="Klenk H.-P."/>
        </authorList>
    </citation>
    <scope>NUCLEOTIDE SEQUENCE [LARGE SCALE GENOMIC DNA]</scope>
    <source>
        <strain evidence="5 6">DSM 102030</strain>
    </source>
</reference>
<gene>
    <name evidence="5" type="ORF">F4561_000097</name>
</gene>
<evidence type="ECO:0000259" key="4">
    <source>
        <dbReference type="Pfam" id="PF13472"/>
    </source>
</evidence>
<dbReference type="CDD" id="cd01823">
    <property type="entry name" value="SEST_like"/>
    <property type="match status" value="1"/>
</dbReference>
<dbReference type="GO" id="GO:0004806">
    <property type="term" value="F:triacylglycerol lipase activity"/>
    <property type="evidence" value="ECO:0007669"/>
    <property type="project" value="TreeGrafter"/>
</dbReference>
<dbReference type="Proteomes" id="UP000523007">
    <property type="component" value="Unassembled WGS sequence"/>
</dbReference>
<dbReference type="Gene3D" id="3.40.50.1110">
    <property type="entry name" value="SGNH hydrolase"/>
    <property type="match status" value="1"/>
</dbReference>
<evidence type="ECO:0000256" key="1">
    <source>
        <dbReference type="PIRSR" id="PIRSR637460-1"/>
    </source>
</evidence>
<feature type="chain" id="PRO_5038350080" evidence="3">
    <location>
        <begin position="23"/>
        <end position="312"/>
    </location>
</feature>
<feature type="active site" evidence="1">
    <location>
        <position position="286"/>
    </location>
</feature>
<feature type="active site" description="Nucleophile" evidence="1">
    <location>
        <position position="57"/>
    </location>
</feature>
<evidence type="ECO:0000313" key="5">
    <source>
        <dbReference type="EMBL" id="MBB4929277.1"/>
    </source>
</evidence>
<dbReference type="Pfam" id="PF13472">
    <property type="entry name" value="Lipase_GDSL_2"/>
    <property type="match status" value="1"/>
</dbReference>
<name>A0A7W7VZW9_9ACTN</name>
<evidence type="ECO:0000256" key="3">
    <source>
        <dbReference type="SAM" id="SignalP"/>
    </source>
</evidence>
<evidence type="ECO:0000256" key="2">
    <source>
        <dbReference type="PIRSR" id="PIRSR637460-2"/>
    </source>
</evidence>
<feature type="disulfide bond" evidence="2">
    <location>
        <begin position="74"/>
        <end position="99"/>
    </location>
</feature>
<feature type="disulfide bond" evidence="2">
    <location>
        <begin position="218"/>
        <end position="265"/>
    </location>
</feature>
<dbReference type="PANTHER" id="PTHR37981:SF1">
    <property type="entry name" value="SGNH HYDROLASE-TYPE ESTERASE DOMAIN-CONTAINING PROTEIN"/>
    <property type="match status" value="1"/>
</dbReference>
<sequence length="312" mass="32463">MSPTSSRGHAPILALASALAVAALPGVSAAKTAPSSGAGPTRADAGQVEHYVALGDSFTSGPFISPMESDPVFCLRSENNYPNVVADALDVAEFDDVSCAMAETEHMTEPQSLGIGPTNPAQFDALRADTSLVTLGIGGNDLGFLEVLLKCSALSATNPTGAPCREHFAGDGGDELRERLPEVGEDIAAALAGIRERSPEATIAVVGYLQVLPEERGCWPRVPIARGDVAYLDETQTALNAEIEKRAADAGVAYVDVFERGHDVCAEPAERWVEGIFPDQPAAPAHPNKAGMAETGTRVLAALRDAEPAPLP</sequence>
<feature type="domain" description="SGNH hydrolase-type esterase" evidence="4">
    <location>
        <begin position="53"/>
        <end position="293"/>
    </location>
</feature>
<dbReference type="InterPro" id="IPR037460">
    <property type="entry name" value="SEST-like"/>
</dbReference>
<dbReference type="PANTHER" id="PTHR37981">
    <property type="entry name" value="LIPASE 2"/>
    <property type="match status" value="1"/>
</dbReference>
<feature type="disulfide bond" evidence="2">
    <location>
        <begin position="151"/>
        <end position="164"/>
    </location>
</feature>
<dbReference type="EMBL" id="JACHJT010000001">
    <property type="protein sequence ID" value="MBB4929277.1"/>
    <property type="molecule type" value="Genomic_DNA"/>
</dbReference>
<dbReference type="GO" id="GO:0019433">
    <property type="term" value="P:triglyceride catabolic process"/>
    <property type="evidence" value="ECO:0007669"/>
    <property type="project" value="TreeGrafter"/>
</dbReference>
<keyword evidence="3" id="KW-0732">Signal</keyword>
<protein>
    <submittedName>
        <fullName evidence="5">Lysophospholipase L1-like esterase</fullName>
    </submittedName>
</protein>
<dbReference type="RefSeq" id="WP_184573623.1">
    <property type="nucleotide sequence ID" value="NZ_JACHJT010000001.1"/>
</dbReference>
<accession>A0A7W7VZW9</accession>